<accession>A0A2M8RT57</accession>
<feature type="region of interest" description="Disordered" evidence="10">
    <location>
        <begin position="1"/>
        <end position="26"/>
    </location>
</feature>
<evidence type="ECO:0000313" key="13">
    <source>
        <dbReference type="EMBL" id="PJG82068.1"/>
    </source>
</evidence>
<evidence type="ECO:0000256" key="5">
    <source>
        <dbReference type="ARBA" id="ARBA00022692"/>
    </source>
</evidence>
<dbReference type="Gene3D" id="3.30.1300.30">
    <property type="entry name" value="GSPII I/J protein-like"/>
    <property type="match status" value="1"/>
</dbReference>
<dbReference type="CDD" id="cd12820">
    <property type="entry name" value="LbR_YadA-like"/>
    <property type="match status" value="1"/>
</dbReference>
<evidence type="ECO:0000256" key="6">
    <source>
        <dbReference type="ARBA" id="ARBA00022729"/>
    </source>
</evidence>
<organism evidence="13 14">
    <name type="scientific">Caviibacterium pharyngocola</name>
    <dbReference type="NCBI Taxonomy" id="28159"/>
    <lineage>
        <taxon>Bacteria</taxon>
        <taxon>Pseudomonadati</taxon>
        <taxon>Pseudomonadota</taxon>
        <taxon>Gammaproteobacteria</taxon>
        <taxon>Pasteurellales</taxon>
        <taxon>Pasteurellaceae</taxon>
        <taxon>Caviibacterium</taxon>
    </lineage>
</organism>
<feature type="domain" description="Trimeric autotransporter adhesin YadA-like head" evidence="12">
    <location>
        <begin position="75"/>
        <end position="101"/>
    </location>
</feature>
<keyword evidence="8" id="KW-0472">Membrane</keyword>
<feature type="domain" description="Trimeric autotransporter adhesin YadA-like head" evidence="12">
    <location>
        <begin position="19"/>
        <end position="45"/>
    </location>
</feature>
<dbReference type="Pfam" id="PF03895">
    <property type="entry name" value="YadA_anchor"/>
    <property type="match status" value="1"/>
</dbReference>
<evidence type="ECO:0000256" key="3">
    <source>
        <dbReference type="ARBA" id="ARBA00022448"/>
    </source>
</evidence>
<keyword evidence="7" id="KW-0653">Protein transport</keyword>
<evidence type="ECO:0000259" key="12">
    <source>
        <dbReference type="Pfam" id="PF05658"/>
    </source>
</evidence>
<keyword evidence="6" id="KW-0732">Signal</keyword>
<evidence type="ECO:0000256" key="1">
    <source>
        <dbReference type="ARBA" id="ARBA00004241"/>
    </source>
</evidence>
<keyword evidence="4" id="KW-1134">Transmembrane beta strand</keyword>
<evidence type="ECO:0000256" key="8">
    <source>
        <dbReference type="ARBA" id="ARBA00023136"/>
    </source>
</evidence>
<feature type="region of interest" description="Disordered" evidence="10">
    <location>
        <begin position="42"/>
        <end position="122"/>
    </location>
</feature>
<dbReference type="InterPro" id="IPR045584">
    <property type="entry name" value="Pilin-like"/>
</dbReference>
<evidence type="ECO:0000256" key="9">
    <source>
        <dbReference type="ARBA" id="ARBA00023237"/>
    </source>
</evidence>
<feature type="compositionally biased region" description="Polar residues" evidence="10">
    <location>
        <begin position="60"/>
        <end position="111"/>
    </location>
</feature>
<keyword evidence="5" id="KW-0812">Transmembrane</keyword>
<dbReference type="SUPFAM" id="SSF54523">
    <property type="entry name" value="Pili subunits"/>
    <property type="match status" value="1"/>
</dbReference>
<name>A0A2M8RT57_9PAST</name>
<gene>
    <name evidence="13" type="ORF">CVP04_11085</name>
</gene>
<keyword evidence="14" id="KW-1185">Reference proteome</keyword>
<keyword evidence="3" id="KW-0813">Transport</keyword>
<evidence type="ECO:0000256" key="4">
    <source>
        <dbReference type="ARBA" id="ARBA00022452"/>
    </source>
</evidence>
<dbReference type="Pfam" id="PF05658">
    <property type="entry name" value="YadA_head"/>
    <property type="match status" value="4"/>
</dbReference>
<dbReference type="InterPro" id="IPR008640">
    <property type="entry name" value="Adhesin_Head_dom"/>
</dbReference>
<proteinExistence type="predicted"/>
<keyword evidence="9" id="KW-0998">Cell outer membrane</keyword>
<dbReference type="GO" id="GO:0015031">
    <property type="term" value="P:protein transport"/>
    <property type="evidence" value="ECO:0007669"/>
    <property type="project" value="UniProtKB-KW"/>
</dbReference>
<comment type="caution">
    <text evidence="13">The sequence shown here is derived from an EMBL/GenBank/DDBJ whole genome shotgun (WGS) entry which is preliminary data.</text>
</comment>
<feature type="domain" description="Trimeric autotransporter adhesin YadA-like head" evidence="12">
    <location>
        <begin position="103"/>
        <end position="129"/>
    </location>
</feature>
<feature type="domain" description="Trimeric autotransporter adhesin YadA-like C-terminal membrane anchor" evidence="11">
    <location>
        <begin position="202"/>
        <end position="262"/>
    </location>
</feature>
<dbReference type="InterPro" id="IPR005594">
    <property type="entry name" value="YadA_C"/>
</dbReference>
<evidence type="ECO:0000313" key="14">
    <source>
        <dbReference type="Proteomes" id="UP000230282"/>
    </source>
</evidence>
<dbReference type="EMBL" id="PHGZ01000031">
    <property type="protein sequence ID" value="PJG82068.1"/>
    <property type="molecule type" value="Genomic_DNA"/>
</dbReference>
<evidence type="ECO:0000256" key="10">
    <source>
        <dbReference type="SAM" id="MobiDB-lite"/>
    </source>
</evidence>
<feature type="domain" description="Trimeric autotransporter adhesin YadA-like head" evidence="12">
    <location>
        <begin position="47"/>
        <end position="73"/>
    </location>
</feature>
<evidence type="ECO:0000256" key="2">
    <source>
        <dbReference type="ARBA" id="ARBA00004442"/>
    </source>
</evidence>
<reference evidence="13 14" key="1">
    <citation type="submission" date="2017-11" db="EMBL/GenBank/DDBJ databases">
        <title>Reclassification of Bisgaard taxon 5 as Caviibacterium pharyngocola gen. nov., sp. nov.</title>
        <authorList>
            <person name="Christensen H."/>
        </authorList>
    </citation>
    <scope>NUCLEOTIDE SEQUENCE [LARGE SCALE GENOMIC DNA]</scope>
    <source>
        <strain evidence="13 14">7_3</strain>
    </source>
</reference>
<protein>
    <submittedName>
        <fullName evidence="13">Adhesin</fullName>
    </submittedName>
</protein>
<dbReference type="OrthoDB" id="1631723at2"/>
<dbReference type="Proteomes" id="UP000230282">
    <property type="component" value="Unassembled WGS sequence"/>
</dbReference>
<evidence type="ECO:0000256" key="7">
    <source>
        <dbReference type="ARBA" id="ARBA00022927"/>
    </source>
</evidence>
<dbReference type="InterPro" id="IPR011049">
    <property type="entry name" value="Serralysin-like_metalloprot_C"/>
</dbReference>
<dbReference type="AlphaFoldDB" id="A0A2M8RT57"/>
<dbReference type="SUPFAM" id="SSF101967">
    <property type="entry name" value="Adhesin YadA, collagen-binding domain"/>
    <property type="match status" value="1"/>
</dbReference>
<dbReference type="GO" id="GO:0009986">
    <property type="term" value="C:cell surface"/>
    <property type="evidence" value="ECO:0007669"/>
    <property type="project" value="UniProtKB-SubCell"/>
</dbReference>
<comment type="subcellular location">
    <subcellularLocation>
        <location evidence="2">Cell outer membrane</location>
    </subcellularLocation>
    <subcellularLocation>
        <location evidence="1">Cell surface</location>
    </subcellularLocation>
</comment>
<dbReference type="GO" id="GO:0009279">
    <property type="term" value="C:cell outer membrane"/>
    <property type="evidence" value="ECO:0007669"/>
    <property type="project" value="UniProtKB-SubCell"/>
</dbReference>
<sequence length="263" mass="26577">MGKDDGDDSTTSYGVDAKANAKNTSAFGNKAEAVAENASAFGQNAKAKKENATAIGQDAKATQENASAIGQNATASGTNSSAVGQDASATARNATAVGQSAKATGRNSTAIGQGAKAEGKHSVAIGQGSVATRDNEFSVGSESRQRVVSNVAKAQRDTDATNLGQVKEMVEDSEKRMTNHVNKRERKLRAGIAGATAIATLPQATIPGANLVSAGVGSHNGQNAVAVGYSRLSDNGRVVLKLGASVNTHGGYNVGGAVGYQWK</sequence>
<dbReference type="Gene3D" id="2.150.10.10">
    <property type="entry name" value="Serralysin-like metalloprotease, C-terminal"/>
    <property type="match status" value="1"/>
</dbReference>
<evidence type="ECO:0000259" key="11">
    <source>
        <dbReference type="Pfam" id="PF03895"/>
    </source>
</evidence>